<dbReference type="EMBL" id="VSSQ01041461">
    <property type="protein sequence ID" value="MPM94893.1"/>
    <property type="molecule type" value="Genomic_DNA"/>
</dbReference>
<dbReference type="AlphaFoldDB" id="A0A645E238"/>
<feature type="compositionally biased region" description="Basic and acidic residues" evidence="1">
    <location>
        <begin position="61"/>
        <end position="72"/>
    </location>
</feature>
<accession>A0A645E238</accession>
<evidence type="ECO:0000313" key="2">
    <source>
        <dbReference type="EMBL" id="MPM94893.1"/>
    </source>
</evidence>
<name>A0A645E238_9ZZZZ</name>
<organism evidence="2">
    <name type="scientific">bioreactor metagenome</name>
    <dbReference type="NCBI Taxonomy" id="1076179"/>
    <lineage>
        <taxon>unclassified sequences</taxon>
        <taxon>metagenomes</taxon>
        <taxon>ecological metagenomes</taxon>
    </lineage>
</organism>
<reference evidence="2" key="1">
    <citation type="submission" date="2019-08" db="EMBL/GenBank/DDBJ databases">
        <authorList>
            <person name="Kucharzyk K."/>
            <person name="Murdoch R.W."/>
            <person name="Higgins S."/>
            <person name="Loffler F."/>
        </authorList>
    </citation>
    <scope>NUCLEOTIDE SEQUENCE</scope>
</reference>
<feature type="region of interest" description="Disordered" evidence="1">
    <location>
        <begin position="33"/>
        <end position="137"/>
    </location>
</feature>
<proteinExistence type="predicted"/>
<feature type="compositionally biased region" description="Polar residues" evidence="1">
    <location>
        <begin position="127"/>
        <end position="137"/>
    </location>
</feature>
<protein>
    <submittedName>
        <fullName evidence="2">Uncharacterized protein</fullName>
    </submittedName>
</protein>
<evidence type="ECO:0000256" key="1">
    <source>
        <dbReference type="SAM" id="MobiDB-lite"/>
    </source>
</evidence>
<comment type="caution">
    <text evidence="2">The sequence shown here is derived from an EMBL/GenBank/DDBJ whole genome shotgun (WGS) entry which is preliminary data.</text>
</comment>
<sequence>MLYKQPRHRQAGIDQQDDVQIVEMTLVPEQQQLLPRQKNISRGKCPGTKQIKQPVGGGPKEQGRQDTQDILRKQLPGRQRPLGVQQERAAAHEKQRHAGPGQAAPKEGRHPVPGADRIGKAADAGVNHQNPRNGGRL</sequence>
<gene>
    <name evidence="2" type="ORF">SDC9_142042</name>
</gene>